<evidence type="ECO:0000313" key="1">
    <source>
        <dbReference type="EMBL" id="VYS83482.1"/>
    </source>
</evidence>
<dbReference type="EMBL" id="CACRSK010000001">
    <property type="protein sequence ID" value="VYS83482.1"/>
    <property type="molecule type" value="Genomic_DNA"/>
</dbReference>
<proteinExistence type="predicted"/>
<evidence type="ECO:0008006" key="2">
    <source>
        <dbReference type="Google" id="ProtNLM"/>
    </source>
</evidence>
<gene>
    <name evidence="1" type="ORF">CULFYP111_00579</name>
</gene>
<dbReference type="RefSeq" id="WP_156847040.1">
    <property type="nucleotide sequence ID" value="NZ_CACRSK010000001.1"/>
</dbReference>
<dbReference type="Gene3D" id="1.10.3420.10">
    <property type="entry name" value="putative ntp pyrophosphohydrolase like domain"/>
    <property type="match status" value="1"/>
</dbReference>
<protein>
    <recommendedName>
        <fullName evidence="2">Phosphoribosyl-ATP pyrophosphohydrolase</fullName>
    </recommendedName>
</protein>
<reference evidence="1" key="1">
    <citation type="submission" date="2019-11" db="EMBL/GenBank/DDBJ databases">
        <authorList>
            <person name="Feng L."/>
        </authorList>
    </citation>
    <scope>NUCLEOTIDE SEQUENCE</scope>
    <source>
        <strain evidence="1">CUreolyticusLFYP111</strain>
    </source>
</reference>
<dbReference type="AlphaFoldDB" id="A0A6N2RRQ9"/>
<dbReference type="InterPro" id="IPR023292">
    <property type="entry name" value="NTP_PyroPHydrolase-like_dom_sf"/>
</dbReference>
<sequence length="120" mass="13633">MELDIIKKVYEWNEQRGLLQKGYKKDLEASFISEELSEFLRSDNVVDDIDALIDSVIFQLGALSKILKSELAVKICFEAVLNANEQKGNKTDKSGKVIKDKSNFIEPQEVIKKVLQDKKG</sequence>
<organism evidence="1">
    <name type="scientific">Campylobacter ureolyticus</name>
    <dbReference type="NCBI Taxonomy" id="827"/>
    <lineage>
        <taxon>Bacteria</taxon>
        <taxon>Pseudomonadati</taxon>
        <taxon>Campylobacterota</taxon>
        <taxon>Epsilonproteobacteria</taxon>
        <taxon>Campylobacterales</taxon>
        <taxon>Campylobacteraceae</taxon>
        <taxon>Campylobacter</taxon>
    </lineage>
</organism>
<accession>A0A6N2RRQ9</accession>
<name>A0A6N2RRQ9_9BACT</name>